<feature type="transmembrane region" description="Helical" evidence="15">
    <location>
        <begin position="288"/>
        <end position="311"/>
    </location>
</feature>
<feature type="compositionally biased region" description="Pro residues" evidence="14">
    <location>
        <begin position="192"/>
        <end position="201"/>
    </location>
</feature>
<organism evidence="19 20">
    <name type="scientific">Dissostichus eleginoides</name>
    <name type="common">Patagonian toothfish</name>
    <name type="synonym">Dissostichus amissus</name>
    <dbReference type="NCBI Taxonomy" id="100907"/>
    <lineage>
        <taxon>Eukaryota</taxon>
        <taxon>Metazoa</taxon>
        <taxon>Chordata</taxon>
        <taxon>Craniata</taxon>
        <taxon>Vertebrata</taxon>
        <taxon>Euteleostomi</taxon>
        <taxon>Actinopterygii</taxon>
        <taxon>Neopterygii</taxon>
        <taxon>Teleostei</taxon>
        <taxon>Neoteleostei</taxon>
        <taxon>Acanthomorphata</taxon>
        <taxon>Eupercaria</taxon>
        <taxon>Perciformes</taxon>
        <taxon>Notothenioidei</taxon>
        <taxon>Nototheniidae</taxon>
        <taxon>Dissostichus</taxon>
    </lineage>
</organism>
<dbReference type="Gene3D" id="2.70.170.10">
    <property type="entry name" value="Neurotransmitter-gated ion-channel ligand-binding domain"/>
    <property type="match status" value="1"/>
</dbReference>
<keyword evidence="10" id="KW-0325">Glycoprotein</keyword>
<evidence type="ECO:0000256" key="4">
    <source>
        <dbReference type="ARBA" id="ARBA00022989"/>
    </source>
</evidence>
<dbReference type="InterPro" id="IPR038050">
    <property type="entry name" value="Neuro_actylchol_rec"/>
</dbReference>
<dbReference type="Pfam" id="PF02931">
    <property type="entry name" value="Neur_chan_LBD"/>
    <property type="match status" value="1"/>
</dbReference>
<evidence type="ECO:0000256" key="15">
    <source>
        <dbReference type="SAM" id="Phobius"/>
    </source>
</evidence>
<dbReference type="Pfam" id="PF02932">
    <property type="entry name" value="Neur_chan_memb"/>
    <property type="match status" value="1"/>
</dbReference>
<keyword evidence="16" id="KW-0732">Signal</keyword>
<dbReference type="InterPro" id="IPR006201">
    <property type="entry name" value="Neur_channel"/>
</dbReference>
<evidence type="ECO:0000256" key="13">
    <source>
        <dbReference type="ARBA" id="ARBA00034099"/>
    </source>
</evidence>
<dbReference type="SUPFAM" id="SSF90112">
    <property type="entry name" value="Neurotransmitter-gated ion-channel transmembrane pore"/>
    <property type="match status" value="1"/>
</dbReference>
<keyword evidence="5" id="KW-0770">Synapse</keyword>
<comment type="caution">
    <text evidence="19">The sequence shown here is derived from an EMBL/GenBank/DDBJ whole genome shotgun (WGS) entry which is preliminary data.</text>
</comment>
<proteinExistence type="predicted"/>
<dbReference type="GO" id="GO:0022848">
    <property type="term" value="F:acetylcholine-gated monoatomic cation-selective channel activity"/>
    <property type="evidence" value="ECO:0007669"/>
    <property type="project" value="InterPro"/>
</dbReference>
<keyword evidence="7 15" id="KW-0472">Membrane</keyword>
<evidence type="ECO:0000259" key="18">
    <source>
        <dbReference type="Pfam" id="PF02932"/>
    </source>
</evidence>
<dbReference type="Gene3D" id="1.20.58.390">
    <property type="entry name" value="Neurotransmitter-gated ion-channel transmembrane domain"/>
    <property type="match status" value="1"/>
</dbReference>
<dbReference type="GO" id="GO:0004888">
    <property type="term" value="F:transmembrane signaling receptor activity"/>
    <property type="evidence" value="ECO:0007669"/>
    <property type="project" value="InterPro"/>
</dbReference>
<keyword evidence="9 19" id="KW-0675">Receptor</keyword>
<sequence>MGHNHLFSVGTAFLCSLLFCESVLCFEKTHSHAEDELFKTLFAGYNKWSRPVPNISDVVIVKFGLSIAQLIDVDEKNQMMTTNVWLKQEWNDYKLRWKPSDYDNVTSIRVPSELLWVPDIVLYNNADGELLLLQQEAAADRRQARLAGFKHGNCLSTSANWLRDGTSSEDPERSSYEDLELGTLTSYFSFRPPSPRPPGSTPPTQQKNQQNSQNQQEGATGANRQRLNTIQRAIKGDNTVSDSSFLLSPSVIRALEGVHYIADHLRAEDADFSVKEDWKYVAMVIDRIFLWMFIIVCLLGTIGLFLPPWLAGMI</sequence>
<dbReference type="EMBL" id="JASDAP010000017">
    <property type="protein sequence ID" value="KAK1889397.1"/>
    <property type="molecule type" value="Genomic_DNA"/>
</dbReference>
<feature type="signal peptide" evidence="16">
    <location>
        <begin position="1"/>
        <end position="25"/>
    </location>
</feature>
<reference evidence="19" key="1">
    <citation type="submission" date="2023-04" db="EMBL/GenBank/DDBJ databases">
        <title>Chromosome-level genome of Chaenocephalus aceratus.</title>
        <authorList>
            <person name="Park H."/>
        </authorList>
    </citation>
    <scope>NUCLEOTIDE SEQUENCE</scope>
    <source>
        <strain evidence="19">DE</strain>
        <tissue evidence="19">Muscle</tissue>
    </source>
</reference>
<dbReference type="PRINTS" id="PR00252">
    <property type="entry name" value="NRIONCHANNEL"/>
</dbReference>
<comment type="subcellular location">
    <subcellularLocation>
        <location evidence="13">Synaptic cell membrane</location>
        <topology evidence="13">Multi-pass membrane protein</topology>
    </subcellularLocation>
</comment>
<dbReference type="PANTHER" id="PTHR18945">
    <property type="entry name" value="NEUROTRANSMITTER GATED ION CHANNEL"/>
    <property type="match status" value="1"/>
</dbReference>
<evidence type="ECO:0000256" key="16">
    <source>
        <dbReference type="SAM" id="SignalP"/>
    </source>
</evidence>
<feature type="domain" description="Neurotransmitter-gated ion-channel ligand-binding" evidence="17">
    <location>
        <begin position="34"/>
        <end position="131"/>
    </location>
</feature>
<evidence type="ECO:0000259" key="17">
    <source>
        <dbReference type="Pfam" id="PF02931"/>
    </source>
</evidence>
<dbReference type="Proteomes" id="UP001228049">
    <property type="component" value="Unassembled WGS sequence"/>
</dbReference>
<dbReference type="PRINTS" id="PR00254">
    <property type="entry name" value="NICOTINICR"/>
</dbReference>
<dbReference type="InterPro" id="IPR036734">
    <property type="entry name" value="Neur_chan_lig-bd_sf"/>
</dbReference>
<dbReference type="FunFam" id="1.20.58.390:FF:000014">
    <property type="entry name" value="Neuronal nicotinic acetylcholine receptor alpha4 subunit"/>
    <property type="match status" value="1"/>
</dbReference>
<accession>A0AAD9BUR4</accession>
<protein>
    <submittedName>
        <fullName evidence="19">Neuronal acetylcholine receptor subunit alpha-2</fullName>
    </submittedName>
</protein>
<evidence type="ECO:0000256" key="2">
    <source>
        <dbReference type="ARBA" id="ARBA00022475"/>
    </source>
</evidence>
<keyword evidence="3 15" id="KW-0812">Transmembrane</keyword>
<keyword evidence="4 15" id="KW-1133">Transmembrane helix</keyword>
<evidence type="ECO:0000256" key="10">
    <source>
        <dbReference type="ARBA" id="ARBA00023180"/>
    </source>
</evidence>
<name>A0AAD9BUR4_DISEL</name>
<dbReference type="GO" id="GO:0045211">
    <property type="term" value="C:postsynaptic membrane"/>
    <property type="evidence" value="ECO:0007669"/>
    <property type="project" value="InterPro"/>
</dbReference>
<feature type="compositionally biased region" description="Low complexity" evidence="14">
    <location>
        <begin position="202"/>
        <end position="216"/>
    </location>
</feature>
<evidence type="ECO:0000256" key="3">
    <source>
        <dbReference type="ARBA" id="ARBA00022692"/>
    </source>
</evidence>
<evidence type="ECO:0000256" key="9">
    <source>
        <dbReference type="ARBA" id="ARBA00023170"/>
    </source>
</evidence>
<keyword evidence="2" id="KW-1003">Cell membrane</keyword>
<gene>
    <name evidence="19" type="ORF">KUDE01_014074</name>
</gene>
<dbReference type="AlphaFoldDB" id="A0AAD9BUR4"/>
<evidence type="ECO:0000313" key="19">
    <source>
        <dbReference type="EMBL" id="KAK1889397.1"/>
    </source>
</evidence>
<dbReference type="InterPro" id="IPR002394">
    <property type="entry name" value="Nicotinic_acetylcholine_rcpt"/>
</dbReference>
<keyword evidence="6" id="KW-0406">Ion transport</keyword>
<keyword evidence="11" id="KW-1071">Ligand-gated ion channel</keyword>
<feature type="domain" description="Neurotransmitter-gated ion-channel transmembrane" evidence="18">
    <location>
        <begin position="207"/>
        <end position="305"/>
    </location>
</feature>
<evidence type="ECO:0000256" key="14">
    <source>
        <dbReference type="SAM" id="MobiDB-lite"/>
    </source>
</evidence>
<evidence type="ECO:0000313" key="20">
    <source>
        <dbReference type="Proteomes" id="UP001228049"/>
    </source>
</evidence>
<evidence type="ECO:0000256" key="7">
    <source>
        <dbReference type="ARBA" id="ARBA00023136"/>
    </source>
</evidence>
<evidence type="ECO:0000256" key="11">
    <source>
        <dbReference type="ARBA" id="ARBA00023286"/>
    </source>
</evidence>
<evidence type="ECO:0000256" key="5">
    <source>
        <dbReference type="ARBA" id="ARBA00023018"/>
    </source>
</evidence>
<keyword evidence="1" id="KW-0813">Transport</keyword>
<feature type="region of interest" description="Disordered" evidence="14">
    <location>
        <begin position="187"/>
        <end position="223"/>
    </location>
</feature>
<evidence type="ECO:0000256" key="6">
    <source>
        <dbReference type="ARBA" id="ARBA00023065"/>
    </source>
</evidence>
<evidence type="ECO:0000256" key="1">
    <source>
        <dbReference type="ARBA" id="ARBA00022448"/>
    </source>
</evidence>
<dbReference type="InterPro" id="IPR006029">
    <property type="entry name" value="Neurotrans-gated_channel_TM"/>
</dbReference>
<keyword evidence="12" id="KW-0407">Ion channel</keyword>
<dbReference type="InterPro" id="IPR006202">
    <property type="entry name" value="Neur_chan_lig-bd"/>
</dbReference>
<evidence type="ECO:0000256" key="8">
    <source>
        <dbReference type="ARBA" id="ARBA00023157"/>
    </source>
</evidence>
<dbReference type="InterPro" id="IPR036719">
    <property type="entry name" value="Neuro-gated_channel_TM_sf"/>
</dbReference>
<evidence type="ECO:0000256" key="12">
    <source>
        <dbReference type="ARBA" id="ARBA00023303"/>
    </source>
</evidence>
<keyword evidence="8" id="KW-1015">Disulfide bond</keyword>
<feature type="chain" id="PRO_5041976081" evidence="16">
    <location>
        <begin position="26"/>
        <end position="314"/>
    </location>
</feature>
<dbReference type="SUPFAM" id="SSF63712">
    <property type="entry name" value="Nicotinic receptor ligand binding domain-like"/>
    <property type="match status" value="1"/>
</dbReference>
<keyword evidence="20" id="KW-1185">Reference proteome</keyword>